<organism evidence="14 15">
    <name type="scientific">Candidatus Faeciplasma gallinarum</name>
    <dbReference type="NCBI Taxonomy" id="2840799"/>
    <lineage>
        <taxon>Bacteria</taxon>
        <taxon>Bacillati</taxon>
        <taxon>Bacillota</taxon>
        <taxon>Clostridia</taxon>
        <taxon>Eubacteriales</taxon>
        <taxon>Oscillospiraceae</taxon>
        <taxon>Oscillospiraceae incertae sedis</taxon>
        <taxon>Candidatus Faeciplasma</taxon>
    </lineage>
</organism>
<dbReference type="PANTHER" id="PTHR47755">
    <property type="entry name" value="CELL DIVISION PROTEIN FTSX"/>
    <property type="match status" value="1"/>
</dbReference>
<dbReference type="AlphaFoldDB" id="A0A9D1ENA8"/>
<keyword evidence="9 10" id="KW-0131">Cell cycle</keyword>
<reference evidence="14" key="2">
    <citation type="journal article" date="2021" name="PeerJ">
        <title>Extensive microbial diversity within the chicken gut microbiome revealed by metagenomics and culture.</title>
        <authorList>
            <person name="Gilroy R."/>
            <person name="Ravi A."/>
            <person name="Getino M."/>
            <person name="Pursley I."/>
            <person name="Horton D.L."/>
            <person name="Alikhan N.F."/>
            <person name="Baker D."/>
            <person name="Gharbi K."/>
            <person name="Hall N."/>
            <person name="Watson M."/>
            <person name="Adriaenssens E.M."/>
            <person name="Foster-Nyarko E."/>
            <person name="Jarju S."/>
            <person name="Secka A."/>
            <person name="Antonio M."/>
            <person name="Oren A."/>
            <person name="Chaudhuri R.R."/>
            <person name="La Ragione R."/>
            <person name="Hildebrand F."/>
            <person name="Pallen M.J."/>
        </authorList>
    </citation>
    <scope>NUCLEOTIDE SEQUENCE</scope>
    <source>
        <strain evidence="14">CHK157-1446</strain>
    </source>
</reference>
<dbReference type="GO" id="GO:0005886">
    <property type="term" value="C:plasma membrane"/>
    <property type="evidence" value="ECO:0007669"/>
    <property type="project" value="UniProtKB-SubCell"/>
</dbReference>
<keyword evidence="4 10" id="KW-1003">Cell membrane</keyword>
<comment type="subcellular location">
    <subcellularLocation>
        <location evidence="1">Cell membrane</location>
        <topology evidence="1">Multi-pass membrane protein</topology>
    </subcellularLocation>
</comment>
<keyword evidence="5 10" id="KW-0132">Cell division</keyword>
<dbReference type="Gene3D" id="3.30.70.3040">
    <property type="match status" value="1"/>
</dbReference>
<evidence type="ECO:0000256" key="1">
    <source>
        <dbReference type="ARBA" id="ARBA00004651"/>
    </source>
</evidence>
<feature type="domain" description="FtsX extracellular" evidence="13">
    <location>
        <begin position="60"/>
        <end position="152"/>
    </location>
</feature>
<evidence type="ECO:0000256" key="9">
    <source>
        <dbReference type="ARBA" id="ARBA00023306"/>
    </source>
</evidence>
<feature type="transmembrane region" description="Helical" evidence="11">
    <location>
        <begin position="168"/>
        <end position="188"/>
    </location>
</feature>
<keyword evidence="7 11" id="KW-1133">Transmembrane helix</keyword>
<dbReference type="InterPro" id="IPR004513">
    <property type="entry name" value="FtsX"/>
</dbReference>
<accession>A0A9D1ENA8</accession>
<evidence type="ECO:0000256" key="5">
    <source>
        <dbReference type="ARBA" id="ARBA00022618"/>
    </source>
</evidence>
<dbReference type="PIRSF" id="PIRSF003097">
    <property type="entry name" value="FtsX"/>
    <property type="match status" value="1"/>
</dbReference>
<protein>
    <recommendedName>
        <fullName evidence="3 10">Cell division protein FtsX</fullName>
    </recommendedName>
</protein>
<evidence type="ECO:0000256" key="8">
    <source>
        <dbReference type="ARBA" id="ARBA00023136"/>
    </source>
</evidence>
<evidence type="ECO:0000313" key="15">
    <source>
        <dbReference type="Proteomes" id="UP000823982"/>
    </source>
</evidence>
<evidence type="ECO:0000259" key="13">
    <source>
        <dbReference type="Pfam" id="PF18075"/>
    </source>
</evidence>
<dbReference type="PANTHER" id="PTHR47755:SF1">
    <property type="entry name" value="CELL DIVISION PROTEIN FTSX"/>
    <property type="match status" value="1"/>
</dbReference>
<name>A0A9D1ENA8_9FIRM</name>
<comment type="function">
    <text evidence="10">Part of the ABC transporter FtsEX involved in asymmetric cellular division facilitating the initiation of sporulation.</text>
</comment>
<evidence type="ECO:0000256" key="4">
    <source>
        <dbReference type="ARBA" id="ARBA00022475"/>
    </source>
</evidence>
<evidence type="ECO:0000313" key="14">
    <source>
        <dbReference type="EMBL" id="HIS24341.1"/>
    </source>
</evidence>
<feature type="transmembrane region" description="Helical" evidence="11">
    <location>
        <begin position="220"/>
        <end position="243"/>
    </location>
</feature>
<feature type="domain" description="ABC3 transporter permease C-terminal" evidence="12">
    <location>
        <begin position="175"/>
        <end position="285"/>
    </location>
</feature>
<sequence length="301" mass="33146">MRAGSLKYLVNQGFRSLWFNRVNTFASLCIVAISLVMVGFSVLVSANITRLIGSVESRNEVVVIIRDGTPDNNITILGTQLQSLDNVSEVSFYPKEDAWVEMQEDMTDEEKSLFDYIQNNPLPDSYRVRVSDISKLPQTVSAMQALDSVESVNAPNDFASLLTSIKNVCAVIFTVITAALIVVCLVIISNSTRSSVFARRREINIMRYVGASKSFIRIPFFVEGLSIGLIAAVAAFLLTLFGYTEIYNTLTVYLRSWTLFVSGGLIPFGDIALITAACYLVCGMLISSFGTVLATRKHLNV</sequence>
<gene>
    <name evidence="14" type="ORF">IAD01_02935</name>
</gene>
<dbReference type="NCBIfam" id="NF038347">
    <property type="entry name" value="FtsX_Gpos"/>
    <property type="match status" value="1"/>
</dbReference>
<dbReference type="InterPro" id="IPR058204">
    <property type="entry name" value="FtsX_firmicutes-type"/>
</dbReference>
<proteinExistence type="inferred from homology"/>
<evidence type="ECO:0000256" key="6">
    <source>
        <dbReference type="ARBA" id="ARBA00022692"/>
    </source>
</evidence>
<reference evidence="14" key="1">
    <citation type="submission" date="2020-10" db="EMBL/GenBank/DDBJ databases">
        <authorList>
            <person name="Gilroy R."/>
        </authorList>
    </citation>
    <scope>NUCLEOTIDE SEQUENCE</scope>
    <source>
        <strain evidence="14">CHK157-1446</strain>
    </source>
</reference>
<keyword evidence="6 11" id="KW-0812">Transmembrane</keyword>
<dbReference type="EMBL" id="DVIR01000030">
    <property type="protein sequence ID" value="HIS24341.1"/>
    <property type="molecule type" value="Genomic_DNA"/>
</dbReference>
<keyword evidence="8 10" id="KW-0472">Membrane</keyword>
<dbReference type="Proteomes" id="UP000823982">
    <property type="component" value="Unassembled WGS sequence"/>
</dbReference>
<dbReference type="InterPro" id="IPR003838">
    <property type="entry name" value="ABC3_permease_C"/>
</dbReference>
<feature type="transmembrane region" description="Helical" evidence="11">
    <location>
        <begin position="25"/>
        <end position="48"/>
    </location>
</feature>
<dbReference type="Pfam" id="PF02687">
    <property type="entry name" value="FtsX"/>
    <property type="match status" value="1"/>
</dbReference>
<feature type="transmembrane region" description="Helical" evidence="11">
    <location>
        <begin position="274"/>
        <end position="295"/>
    </location>
</feature>
<dbReference type="Pfam" id="PF18075">
    <property type="entry name" value="FtsX_ECD"/>
    <property type="match status" value="1"/>
</dbReference>
<comment type="similarity">
    <text evidence="2 10">Belongs to the ABC-4 integral membrane protein family. FtsX subfamily.</text>
</comment>
<evidence type="ECO:0000256" key="2">
    <source>
        <dbReference type="ARBA" id="ARBA00007379"/>
    </source>
</evidence>
<evidence type="ECO:0000256" key="11">
    <source>
        <dbReference type="SAM" id="Phobius"/>
    </source>
</evidence>
<evidence type="ECO:0000256" key="7">
    <source>
        <dbReference type="ARBA" id="ARBA00022989"/>
    </source>
</evidence>
<dbReference type="GO" id="GO:0051301">
    <property type="term" value="P:cell division"/>
    <property type="evidence" value="ECO:0007669"/>
    <property type="project" value="UniProtKB-KW"/>
</dbReference>
<evidence type="ECO:0000256" key="3">
    <source>
        <dbReference type="ARBA" id="ARBA00021907"/>
    </source>
</evidence>
<evidence type="ECO:0000256" key="10">
    <source>
        <dbReference type="PIRNR" id="PIRNR003097"/>
    </source>
</evidence>
<comment type="caution">
    <text evidence="14">The sequence shown here is derived from an EMBL/GenBank/DDBJ whole genome shotgun (WGS) entry which is preliminary data.</text>
</comment>
<evidence type="ECO:0000259" key="12">
    <source>
        <dbReference type="Pfam" id="PF02687"/>
    </source>
</evidence>
<dbReference type="InterPro" id="IPR040690">
    <property type="entry name" value="FtsX_ECD"/>
</dbReference>